<protein>
    <submittedName>
        <fullName evidence="1">Uncharacterized protein</fullName>
    </submittedName>
</protein>
<gene>
    <name evidence="1" type="ORF">PISMIDRAFT_435896</name>
</gene>
<dbReference type="EMBL" id="KN833723">
    <property type="protein sequence ID" value="KIK23721.1"/>
    <property type="molecule type" value="Genomic_DNA"/>
</dbReference>
<sequence length="97" mass="10966">MSRTLHLRHTVAITPIFDVVNPVTQHAPYTPDTGRRRRRRGPSYRMIAQHRISVSLCLSRPKGVGSLYRLLCIQCTRSPAVLSGRDLMTSQNTPRAL</sequence>
<dbReference type="HOGENOM" id="CLU_2347533_0_0_1"/>
<proteinExistence type="predicted"/>
<organism evidence="1 2">
    <name type="scientific">Pisolithus microcarpus 441</name>
    <dbReference type="NCBI Taxonomy" id="765257"/>
    <lineage>
        <taxon>Eukaryota</taxon>
        <taxon>Fungi</taxon>
        <taxon>Dikarya</taxon>
        <taxon>Basidiomycota</taxon>
        <taxon>Agaricomycotina</taxon>
        <taxon>Agaricomycetes</taxon>
        <taxon>Agaricomycetidae</taxon>
        <taxon>Boletales</taxon>
        <taxon>Sclerodermatineae</taxon>
        <taxon>Pisolithaceae</taxon>
        <taxon>Pisolithus</taxon>
    </lineage>
</organism>
<reference evidence="1 2" key="1">
    <citation type="submission" date="2014-04" db="EMBL/GenBank/DDBJ databases">
        <authorList>
            <consortium name="DOE Joint Genome Institute"/>
            <person name="Kuo A."/>
            <person name="Kohler A."/>
            <person name="Costa M.D."/>
            <person name="Nagy L.G."/>
            <person name="Floudas D."/>
            <person name="Copeland A."/>
            <person name="Barry K.W."/>
            <person name="Cichocki N."/>
            <person name="Veneault-Fourrey C."/>
            <person name="LaButti K."/>
            <person name="Lindquist E.A."/>
            <person name="Lipzen A."/>
            <person name="Lundell T."/>
            <person name="Morin E."/>
            <person name="Murat C."/>
            <person name="Sun H."/>
            <person name="Tunlid A."/>
            <person name="Henrissat B."/>
            <person name="Grigoriev I.V."/>
            <person name="Hibbett D.S."/>
            <person name="Martin F."/>
            <person name="Nordberg H.P."/>
            <person name="Cantor M.N."/>
            <person name="Hua S.X."/>
        </authorList>
    </citation>
    <scope>NUCLEOTIDE SEQUENCE [LARGE SCALE GENOMIC DNA]</scope>
    <source>
        <strain evidence="1 2">441</strain>
    </source>
</reference>
<reference evidence="2" key="2">
    <citation type="submission" date="2015-01" db="EMBL/GenBank/DDBJ databases">
        <title>Evolutionary Origins and Diversification of the Mycorrhizal Mutualists.</title>
        <authorList>
            <consortium name="DOE Joint Genome Institute"/>
            <consortium name="Mycorrhizal Genomics Consortium"/>
            <person name="Kohler A."/>
            <person name="Kuo A."/>
            <person name="Nagy L.G."/>
            <person name="Floudas D."/>
            <person name="Copeland A."/>
            <person name="Barry K.W."/>
            <person name="Cichocki N."/>
            <person name="Veneault-Fourrey C."/>
            <person name="LaButti K."/>
            <person name="Lindquist E.A."/>
            <person name="Lipzen A."/>
            <person name="Lundell T."/>
            <person name="Morin E."/>
            <person name="Murat C."/>
            <person name="Riley R."/>
            <person name="Ohm R."/>
            <person name="Sun H."/>
            <person name="Tunlid A."/>
            <person name="Henrissat B."/>
            <person name="Grigoriev I.V."/>
            <person name="Hibbett D.S."/>
            <person name="Martin F."/>
        </authorList>
    </citation>
    <scope>NUCLEOTIDE SEQUENCE [LARGE SCALE GENOMIC DNA]</scope>
    <source>
        <strain evidence="2">441</strain>
    </source>
</reference>
<dbReference type="Proteomes" id="UP000054018">
    <property type="component" value="Unassembled WGS sequence"/>
</dbReference>
<evidence type="ECO:0000313" key="1">
    <source>
        <dbReference type="EMBL" id="KIK23721.1"/>
    </source>
</evidence>
<accession>A0A0C9Z3N3</accession>
<dbReference type="AlphaFoldDB" id="A0A0C9Z3N3"/>
<keyword evidence="2" id="KW-1185">Reference proteome</keyword>
<evidence type="ECO:0000313" key="2">
    <source>
        <dbReference type="Proteomes" id="UP000054018"/>
    </source>
</evidence>
<name>A0A0C9Z3N3_9AGAM</name>